<sequence>MSVSTDEVHLVSINAGAPKSLLVGRREARTGHFKQPLNGRVAIDAQGISEDFIGDLKHHGGADQAIYLYSQQDIDWWSAQLQRELGPGFFGENLTVSHWWPTLRIGDRLQAGELLLEITAPRIPCSTLAARVGDKLFAKRFVKAERCGAYARVLQPGSLQAGDALTVLKADVIYPTIKEVFRYCHSKGHNLDFLQRLLSAPLAEKMRTEMEERKASALQASGQLPGI</sequence>
<accession>A0A1H1W4E8</accession>
<dbReference type="EMBL" id="LT629763">
    <property type="protein sequence ID" value="SDS91541.1"/>
    <property type="molecule type" value="Genomic_DNA"/>
</dbReference>
<dbReference type="Pfam" id="PF03473">
    <property type="entry name" value="MOSC"/>
    <property type="match status" value="1"/>
</dbReference>
<dbReference type="GO" id="GO:0030170">
    <property type="term" value="F:pyridoxal phosphate binding"/>
    <property type="evidence" value="ECO:0007669"/>
    <property type="project" value="InterPro"/>
</dbReference>
<dbReference type="InterPro" id="IPR005302">
    <property type="entry name" value="MoCF_Sase_C"/>
</dbReference>
<dbReference type="PROSITE" id="PS51340">
    <property type="entry name" value="MOSC"/>
    <property type="match status" value="1"/>
</dbReference>
<dbReference type="GO" id="GO:0030151">
    <property type="term" value="F:molybdenum ion binding"/>
    <property type="evidence" value="ECO:0007669"/>
    <property type="project" value="InterPro"/>
</dbReference>
<protein>
    <submittedName>
        <fullName evidence="2">MOSC domain-containing protein YiiM</fullName>
    </submittedName>
</protein>
<dbReference type="InterPro" id="IPR005163">
    <property type="entry name" value="Tri_helical_YiiM-like"/>
</dbReference>
<dbReference type="OrthoDB" id="9786134at2"/>
<dbReference type="STRING" id="472181.SAMN05216271_3085"/>
<dbReference type="PANTHER" id="PTHR30212:SF2">
    <property type="entry name" value="PROTEIN YIIM"/>
    <property type="match status" value="1"/>
</dbReference>
<dbReference type="PANTHER" id="PTHR30212">
    <property type="entry name" value="PROTEIN YIIM"/>
    <property type="match status" value="1"/>
</dbReference>
<gene>
    <name evidence="2" type="ORF">SAMN05216271_3085</name>
</gene>
<dbReference type="AlphaFoldDB" id="A0A1H1W4E8"/>
<evidence type="ECO:0000313" key="2">
    <source>
        <dbReference type="EMBL" id="SDS91541.1"/>
    </source>
</evidence>
<dbReference type="Proteomes" id="UP000243413">
    <property type="component" value="Chromosome I"/>
</dbReference>
<reference evidence="3" key="1">
    <citation type="submission" date="2016-10" db="EMBL/GenBank/DDBJ databases">
        <authorList>
            <person name="Varghese N."/>
            <person name="Submissions S."/>
        </authorList>
    </citation>
    <scope>NUCLEOTIDE SEQUENCE [LARGE SCALE GENOMIC DNA]</scope>
    <source>
        <strain evidence="3">JCM 14963</strain>
    </source>
</reference>
<organism evidence="2 3">
    <name type="scientific">Halopseudomonas sabulinigri</name>
    <dbReference type="NCBI Taxonomy" id="472181"/>
    <lineage>
        <taxon>Bacteria</taxon>
        <taxon>Pseudomonadati</taxon>
        <taxon>Pseudomonadota</taxon>
        <taxon>Gammaproteobacteria</taxon>
        <taxon>Pseudomonadales</taxon>
        <taxon>Pseudomonadaceae</taxon>
        <taxon>Halopseudomonas</taxon>
    </lineage>
</organism>
<evidence type="ECO:0000259" key="1">
    <source>
        <dbReference type="PROSITE" id="PS51340"/>
    </source>
</evidence>
<dbReference type="GO" id="GO:0003824">
    <property type="term" value="F:catalytic activity"/>
    <property type="evidence" value="ECO:0007669"/>
    <property type="project" value="InterPro"/>
</dbReference>
<dbReference type="RefSeq" id="WP_092287732.1">
    <property type="nucleotide sequence ID" value="NZ_LT629763.1"/>
</dbReference>
<evidence type="ECO:0000313" key="3">
    <source>
        <dbReference type="Proteomes" id="UP000243413"/>
    </source>
</evidence>
<feature type="domain" description="MOSC" evidence="1">
    <location>
        <begin position="35"/>
        <end position="168"/>
    </location>
</feature>
<dbReference type="InterPro" id="IPR052353">
    <property type="entry name" value="Benzoxazolinone_Detox_Enz"/>
</dbReference>
<dbReference type="InterPro" id="IPR011037">
    <property type="entry name" value="Pyrv_Knase-like_insert_dom_sf"/>
</dbReference>
<dbReference type="Gene3D" id="2.40.33.20">
    <property type="entry name" value="PK beta-barrel domain-like"/>
    <property type="match status" value="1"/>
</dbReference>
<name>A0A1H1W4E8_9GAMM</name>
<dbReference type="SUPFAM" id="SSF50800">
    <property type="entry name" value="PK beta-barrel domain-like"/>
    <property type="match status" value="1"/>
</dbReference>
<proteinExistence type="predicted"/>
<dbReference type="Pfam" id="PF03475">
    <property type="entry name" value="YiiM_3-alpha"/>
    <property type="match status" value="1"/>
</dbReference>